<dbReference type="AlphaFoldDB" id="A0AAJ1C391"/>
<protein>
    <submittedName>
        <fullName evidence="3">Serine/threonine protein phosphatase</fullName>
    </submittedName>
</protein>
<evidence type="ECO:0000313" key="4">
    <source>
        <dbReference type="Proteomes" id="UP001155079"/>
    </source>
</evidence>
<gene>
    <name evidence="2" type="ORF">NBH20_10720</name>
    <name evidence="3" type="ORF">NBH21_25100</name>
</gene>
<dbReference type="EMBL" id="JAMQAY010000003">
    <property type="protein sequence ID" value="MCM2401630.1"/>
    <property type="molecule type" value="Genomic_DNA"/>
</dbReference>
<evidence type="ECO:0000313" key="3">
    <source>
        <dbReference type="EMBL" id="MCO5960048.1"/>
    </source>
</evidence>
<accession>A0AAJ1C391</accession>
<dbReference type="Proteomes" id="UP001155079">
    <property type="component" value="Unassembled WGS sequence"/>
</dbReference>
<name>A0AAJ1C391_9HYPH</name>
<proteinExistence type="predicted"/>
<dbReference type="GO" id="GO:0005737">
    <property type="term" value="C:cytoplasm"/>
    <property type="evidence" value="ECO:0007669"/>
    <property type="project" value="TreeGrafter"/>
</dbReference>
<dbReference type="Pfam" id="PF00149">
    <property type="entry name" value="Metallophos"/>
    <property type="match status" value="1"/>
</dbReference>
<dbReference type="RefSeq" id="WP_250912980.1">
    <property type="nucleotide sequence ID" value="NZ_JAMQAY010000003.1"/>
</dbReference>
<keyword evidence="4" id="KW-1185">Reference proteome</keyword>
<dbReference type="PANTHER" id="PTHR42850">
    <property type="entry name" value="METALLOPHOSPHOESTERASE"/>
    <property type="match status" value="1"/>
</dbReference>
<dbReference type="Gene3D" id="3.60.21.10">
    <property type="match status" value="1"/>
</dbReference>
<comment type="caution">
    <text evidence="3">The sequence shown here is derived from an EMBL/GenBank/DDBJ whole genome shotgun (WGS) entry which is preliminary data.</text>
</comment>
<evidence type="ECO:0000313" key="5">
    <source>
        <dbReference type="Proteomes" id="UP001155380"/>
    </source>
</evidence>
<dbReference type="GO" id="GO:0016791">
    <property type="term" value="F:phosphatase activity"/>
    <property type="evidence" value="ECO:0007669"/>
    <property type="project" value="TreeGrafter"/>
</dbReference>
<dbReference type="SUPFAM" id="SSF56300">
    <property type="entry name" value="Metallo-dependent phosphatases"/>
    <property type="match status" value="1"/>
</dbReference>
<dbReference type="EMBL" id="JAMXLX010000014">
    <property type="protein sequence ID" value="MCO5960048.1"/>
    <property type="molecule type" value="Genomic_DNA"/>
</dbReference>
<dbReference type="InterPro" id="IPR050126">
    <property type="entry name" value="Ap4A_hydrolase"/>
</dbReference>
<dbReference type="GO" id="GO:0110154">
    <property type="term" value="P:RNA decapping"/>
    <property type="evidence" value="ECO:0007669"/>
    <property type="project" value="TreeGrafter"/>
</dbReference>
<evidence type="ECO:0000259" key="1">
    <source>
        <dbReference type="Pfam" id="PF00149"/>
    </source>
</evidence>
<evidence type="ECO:0000313" key="2">
    <source>
        <dbReference type="EMBL" id="MCM2401630.1"/>
    </source>
</evidence>
<dbReference type="CDD" id="cd00144">
    <property type="entry name" value="MPP_PPP_family"/>
    <property type="match status" value="1"/>
</dbReference>
<organism evidence="3 5">
    <name type="scientific">Ciceribacter sichuanensis</name>
    <dbReference type="NCBI Taxonomy" id="2949647"/>
    <lineage>
        <taxon>Bacteria</taxon>
        <taxon>Pseudomonadati</taxon>
        <taxon>Pseudomonadota</taxon>
        <taxon>Alphaproteobacteria</taxon>
        <taxon>Hyphomicrobiales</taxon>
        <taxon>Rhizobiaceae</taxon>
        <taxon>Ciceribacter</taxon>
    </lineage>
</organism>
<dbReference type="GO" id="GO:0008803">
    <property type="term" value="F:bis(5'-nucleosyl)-tetraphosphatase (symmetrical) activity"/>
    <property type="evidence" value="ECO:0007669"/>
    <property type="project" value="TreeGrafter"/>
</dbReference>
<dbReference type="PANTHER" id="PTHR42850:SF4">
    <property type="entry name" value="ZINC-DEPENDENT ENDOPOLYPHOSPHATASE"/>
    <property type="match status" value="1"/>
</dbReference>
<dbReference type="InterPro" id="IPR029052">
    <property type="entry name" value="Metallo-depent_PP-like"/>
</dbReference>
<dbReference type="Proteomes" id="UP001155380">
    <property type="component" value="Unassembled WGS sequence"/>
</dbReference>
<sequence>MLNIWRSLFGSSSRQTQPAARRRRIDLGEALPPYTLYAVGDVHGCLNELLAVETRIREDIVASEAPGLIVYLGDYVDRGPQSAGVLNHLSGPNNDKRMRRLPLCGNHDAIFAAFARDPANHMEWIDHGGRQTMLSYGIDIDELLTRVRRRPDEVARVLQQAIPARHLSFIDVLPISLRVGPFLFVHAGIRPGVALPDQTDEDMLWIREPFLSAGPQLPFTVVHGHSPVPEPDFGRSRIGIDTGAYGSGKLSVLKIANGVPSLLNPS</sequence>
<feature type="domain" description="Calcineurin-like phosphoesterase" evidence="1">
    <location>
        <begin position="36"/>
        <end position="230"/>
    </location>
</feature>
<dbReference type="InterPro" id="IPR004843">
    <property type="entry name" value="Calcineurin-like_PHP"/>
</dbReference>
<reference evidence="3 4" key="1">
    <citation type="submission" date="2022-06" db="EMBL/GenBank/DDBJ databases">
        <authorList>
            <person name="Sun Q."/>
        </authorList>
    </citation>
    <scope>NUCLEOTIDE SEQUENCE</scope>
    <source>
        <strain evidence="3">S101</strain>
        <strain evidence="2 4">S153</strain>
    </source>
</reference>